<dbReference type="EMBL" id="BMIK01000002">
    <property type="protein sequence ID" value="GGC21096.1"/>
    <property type="molecule type" value="Genomic_DNA"/>
</dbReference>
<gene>
    <name evidence="2" type="ORF">GCM10011386_11280</name>
</gene>
<keyword evidence="3" id="KW-1185">Reference proteome</keyword>
<dbReference type="RefSeq" id="WP_188748357.1">
    <property type="nucleotide sequence ID" value="NZ_BMIK01000002.1"/>
</dbReference>
<dbReference type="Gene3D" id="1.25.40.390">
    <property type="match status" value="1"/>
</dbReference>
<dbReference type="Pfam" id="PF12771">
    <property type="entry name" value="SusD-like_2"/>
    <property type="match status" value="1"/>
</dbReference>
<proteinExistence type="predicted"/>
<evidence type="ECO:0008006" key="4">
    <source>
        <dbReference type="Google" id="ProtNLM"/>
    </source>
</evidence>
<sequence length="515" mass="57843">MKNLKYSFLFLLVFLAAGCSDSFFDINDNPNSPTDEAMQPNLLLPSVLNATATKMATSYDYAAHWMGYWARSGSYGPSNPLENYDLTTTYEQDEWVNGNTTVTYPTVSWYNILMDANVMERKAIETEQTFYVAIAKVIRSIGYMYLVDQYNNVPYTQALNLSEFISPAYDNGQDIYNDLLLQLDEAASLFASADVLVNPGIEDADIMFGGDALMWRKLVNTQRLKLLIRQSEIFGTTAPSEQLSKIQADGSGFLMSGETAEVNPGYAVDEYKQNPFYNTYLRDHTGTLIDNFNRANNYLLGLFMNNNDIRYQYVFNEARDPLSEDDLYFGYDFGFVDLDPDNPKAVNSSEVAGPGLAKSATQPQWLFTSVESLFLQAEATQRGWLNGDAHQAYIDAVTESFIWLGVENAADEAEDYLAQSRSIVSWSAAGSDQDKINLIATQKYLALPGINNFEAWVDYRRLGVPNVPLSLSPSRNGRHIPLRLLYPQNEYDYNGANVEAQGTIDAQTSTVFWDK</sequence>
<feature type="signal peptide" evidence="1">
    <location>
        <begin position="1"/>
        <end position="24"/>
    </location>
</feature>
<evidence type="ECO:0000256" key="1">
    <source>
        <dbReference type="SAM" id="SignalP"/>
    </source>
</evidence>
<dbReference type="InterPro" id="IPR011990">
    <property type="entry name" value="TPR-like_helical_dom_sf"/>
</dbReference>
<feature type="chain" id="PRO_5046259731" description="SusD/RagB family nutrient-binding outer membrane lipoprotein" evidence="1">
    <location>
        <begin position="25"/>
        <end position="515"/>
    </location>
</feature>
<dbReference type="Proteomes" id="UP000597338">
    <property type="component" value="Unassembled WGS sequence"/>
</dbReference>
<dbReference type="SUPFAM" id="SSF48452">
    <property type="entry name" value="TPR-like"/>
    <property type="match status" value="1"/>
</dbReference>
<evidence type="ECO:0000313" key="2">
    <source>
        <dbReference type="EMBL" id="GGC21096.1"/>
    </source>
</evidence>
<organism evidence="2 3">
    <name type="scientific">Parapedobacter defluvii</name>
    <dbReference type="NCBI Taxonomy" id="2045106"/>
    <lineage>
        <taxon>Bacteria</taxon>
        <taxon>Pseudomonadati</taxon>
        <taxon>Bacteroidota</taxon>
        <taxon>Sphingobacteriia</taxon>
        <taxon>Sphingobacteriales</taxon>
        <taxon>Sphingobacteriaceae</taxon>
        <taxon>Parapedobacter</taxon>
    </lineage>
</organism>
<protein>
    <recommendedName>
        <fullName evidence="4">SusD/RagB family nutrient-binding outer membrane lipoprotein</fullName>
    </recommendedName>
</protein>
<evidence type="ECO:0000313" key="3">
    <source>
        <dbReference type="Proteomes" id="UP000597338"/>
    </source>
</evidence>
<keyword evidence="1" id="KW-0732">Signal</keyword>
<comment type="caution">
    <text evidence="2">The sequence shown here is derived from an EMBL/GenBank/DDBJ whole genome shotgun (WGS) entry which is preliminary data.</text>
</comment>
<name>A0ABQ1LA44_9SPHI</name>
<dbReference type="InterPro" id="IPR041662">
    <property type="entry name" value="SusD-like_2"/>
</dbReference>
<accession>A0ABQ1LA44</accession>
<dbReference type="PROSITE" id="PS51257">
    <property type="entry name" value="PROKAR_LIPOPROTEIN"/>
    <property type="match status" value="1"/>
</dbReference>
<reference evidence="3" key="1">
    <citation type="journal article" date="2019" name="Int. J. Syst. Evol. Microbiol.">
        <title>The Global Catalogue of Microorganisms (GCM) 10K type strain sequencing project: providing services to taxonomists for standard genome sequencing and annotation.</title>
        <authorList>
            <consortium name="The Broad Institute Genomics Platform"/>
            <consortium name="The Broad Institute Genome Sequencing Center for Infectious Disease"/>
            <person name="Wu L."/>
            <person name="Ma J."/>
        </authorList>
    </citation>
    <scope>NUCLEOTIDE SEQUENCE [LARGE SCALE GENOMIC DNA]</scope>
    <source>
        <strain evidence="3">CGMCC 1.15342</strain>
    </source>
</reference>